<feature type="coiled-coil region" evidence="3">
    <location>
        <begin position="346"/>
        <end position="380"/>
    </location>
</feature>
<feature type="chain" id="PRO_5045848813" description="diguanylate cyclase" evidence="5">
    <location>
        <begin position="23"/>
        <end position="614"/>
    </location>
</feature>
<dbReference type="SMART" id="SM00267">
    <property type="entry name" value="GGDEF"/>
    <property type="match status" value="1"/>
</dbReference>
<dbReference type="SUPFAM" id="SSF55073">
    <property type="entry name" value="Nucleotide cyclase"/>
    <property type="match status" value="1"/>
</dbReference>
<protein>
    <recommendedName>
        <fullName evidence="1">diguanylate cyclase</fullName>
        <ecNumber evidence="1">2.7.7.65</ecNumber>
    </recommendedName>
</protein>
<evidence type="ECO:0000256" key="2">
    <source>
        <dbReference type="ARBA" id="ARBA00034247"/>
    </source>
</evidence>
<dbReference type="Gene3D" id="3.30.70.270">
    <property type="match status" value="1"/>
</dbReference>
<organism evidence="7 8">
    <name type="scientific">Luteimonas notoginsengisoli</name>
    <dbReference type="NCBI Taxonomy" id="1578200"/>
    <lineage>
        <taxon>Bacteria</taxon>
        <taxon>Pseudomonadati</taxon>
        <taxon>Pseudomonadota</taxon>
        <taxon>Gammaproteobacteria</taxon>
        <taxon>Lysobacterales</taxon>
        <taxon>Lysobacteraceae</taxon>
        <taxon>Luteimonas</taxon>
    </lineage>
</organism>
<proteinExistence type="predicted"/>
<dbReference type="Pfam" id="PF00990">
    <property type="entry name" value="GGDEF"/>
    <property type="match status" value="1"/>
</dbReference>
<keyword evidence="3" id="KW-0175">Coiled coil</keyword>
<evidence type="ECO:0000259" key="6">
    <source>
        <dbReference type="PROSITE" id="PS50887"/>
    </source>
</evidence>
<feature type="transmembrane region" description="Helical" evidence="4">
    <location>
        <begin position="384"/>
        <end position="401"/>
    </location>
</feature>
<evidence type="ECO:0000256" key="3">
    <source>
        <dbReference type="SAM" id="Coils"/>
    </source>
</evidence>
<evidence type="ECO:0000256" key="4">
    <source>
        <dbReference type="SAM" id="Phobius"/>
    </source>
</evidence>
<dbReference type="Proteomes" id="UP001595724">
    <property type="component" value="Unassembled WGS sequence"/>
</dbReference>
<dbReference type="EC" id="2.7.7.65" evidence="1"/>
<dbReference type="InterPro" id="IPR011990">
    <property type="entry name" value="TPR-like_helical_dom_sf"/>
</dbReference>
<evidence type="ECO:0000256" key="1">
    <source>
        <dbReference type="ARBA" id="ARBA00012528"/>
    </source>
</evidence>
<keyword evidence="8" id="KW-1185">Reference proteome</keyword>
<feature type="domain" description="GGDEF" evidence="6">
    <location>
        <begin position="444"/>
        <end position="577"/>
    </location>
</feature>
<evidence type="ECO:0000256" key="5">
    <source>
        <dbReference type="SAM" id="SignalP"/>
    </source>
</evidence>
<gene>
    <name evidence="7" type="ORF">ACFOM9_04610</name>
</gene>
<reference evidence="8" key="1">
    <citation type="journal article" date="2019" name="Int. J. Syst. Evol. Microbiol.">
        <title>The Global Catalogue of Microorganisms (GCM) 10K type strain sequencing project: providing services to taxonomists for standard genome sequencing and annotation.</title>
        <authorList>
            <consortium name="The Broad Institute Genomics Platform"/>
            <consortium name="The Broad Institute Genome Sequencing Center for Infectious Disease"/>
            <person name="Wu L."/>
            <person name="Ma J."/>
        </authorList>
    </citation>
    <scope>NUCLEOTIDE SEQUENCE [LARGE SCALE GENOMIC DNA]</scope>
    <source>
        <strain evidence="8">KCTC 42211</strain>
    </source>
</reference>
<keyword evidence="4" id="KW-1133">Transmembrane helix</keyword>
<dbReference type="SUPFAM" id="SSF48452">
    <property type="entry name" value="TPR-like"/>
    <property type="match status" value="1"/>
</dbReference>
<dbReference type="RefSeq" id="WP_386706611.1">
    <property type="nucleotide sequence ID" value="NZ_JBHRYF010000001.1"/>
</dbReference>
<keyword evidence="5" id="KW-0732">Signal</keyword>
<dbReference type="InterPro" id="IPR029787">
    <property type="entry name" value="Nucleotide_cyclase"/>
</dbReference>
<sequence length="614" mass="68279">MFASRCCAVLVMLLLGLSTANAAQRTDFAQALREADAIRTSDAARFSALVLELKTVEEEATPAQRQYLQLLEAYRLLARGQVSDSVGVLDKLLGSKDMEIALRVRASALLVNTYALSRDFTAGLKQIDRTTALLDQVKDKAIRHQAMIAAAILYNQVGQFGLGMRNAEAVQEDEPGSRFLCMAAQLKTEASLGLDKTLPDEDYNKAIHLCESIGEPIMANLTRSYLAKKWFSEGKPNAAIELLEEHLGEVEATRYPYLIGEFNSLIAKFRLAGGDLALAERHAHAAIKQGIGFPSTKPLVTAYRVLYSIAEIQEKPYDALMYYKRYAEADKIYLDEVKAREMAYQLVQHETQAQAQEIELLNKQNEVLQLQQRVNEQKAQSSRLLILLLVVLVGSISYWAFKTKRVQMSLKRMAETDALTSICNRHHFNQQSTHTLAHAARQGEDVALVMFDLDHFKSINDRFGHDTGDWVLKRVSEHCLAFCRRVDHLGRIGGEEFAILLSGCDLRGAKRVADDCRVRIASIDTQPSGHSFLITASFGVTASSLSGYDLAKLLSHADKALYRSKREGRNRVSTFDGDVQPWTQLQVVAAGDPTAHGMATPEVASDRPFRNLIS</sequence>
<name>A0ABV7URM6_9GAMM</name>
<dbReference type="InterPro" id="IPR050469">
    <property type="entry name" value="Diguanylate_Cyclase"/>
</dbReference>
<dbReference type="InterPro" id="IPR043128">
    <property type="entry name" value="Rev_trsase/Diguanyl_cyclase"/>
</dbReference>
<feature type="signal peptide" evidence="5">
    <location>
        <begin position="1"/>
        <end position="22"/>
    </location>
</feature>
<dbReference type="EMBL" id="JBHRYF010000001">
    <property type="protein sequence ID" value="MFC3659363.1"/>
    <property type="molecule type" value="Genomic_DNA"/>
</dbReference>
<dbReference type="PROSITE" id="PS50887">
    <property type="entry name" value="GGDEF"/>
    <property type="match status" value="1"/>
</dbReference>
<dbReference type="InterPro" id="IPR000160">
    <property type="entry name" value="GGDEF_dom"/>
</dbReference>
<evidence type="ECO:0000313" key="7">
    <source>
        <dbReference type="EMBL" id="MFC3659363.1"/>
    </source>
</evidence>
<evidence type="ECO:0000313" key="8">
    <source>
        <dbReference type="Proteomes" id="UP001595724"/>
    </source>
</evidence>
<accession>A0ABV7URM6</accession>
<comment type="catalytic activity">
    <reaction evidence="2">
        <text>2 GTP = 3',3'-c-di-GMP + 2 diphosphate</text>
        <dbReference type="Rhea" id="RHEA:24898"/>
        <dbReference type="ChEBI" id="CHEBI:33019"/>
        <dbReference type="ChEBI" id="CHEBI:37565"/>
        <dbReference type="ChEBI" id="CHEBI:58805"/>
        <dbReference type="EC" id="2.7.7.65"/>
    </reaction>
</comment>
<keyword evidence="4" id="KW-0472">Membrane</keyword>
<keyword evidence="4" id="KW-0812">Transmembrane</keyword>
<dbReference type="PANTHER" id="PTHR45138">
    <property type="entry name" value="REGULATORY COMPONENTS OF SENSORY TRANSDUCTION SYSTEM"/>
    <property type="match status" value="1"/>
</dbReference>
<comment type="caution">
    <text evidence="7">The sequence shown here is derived from an EMBL/GenBank/DDBJ whole genome shotgun (WGS) entry which is preliminary data.</text>
</comment>
<dbReference type="CDD" id="cd01949">
    <property type="entry name" value="GGDEF"/>
    <property type="match status" value="1"/>
</dbReference>
<dbReference type="PANTHER" id="PTHR45138:SF9">
    <property type="entry name" value="DIGUANYLATE CYCLASE DGCM-RELATED"/>
    <property type="match status" value="1"/>
</dbReference>
<dbReference type="NCBIfam" id="TIGR00254">
    <property type="entry name" value="GGDEF"/>
    <property type="match status" value="1"/>
</dbReference>